<comment type="caution">
    <text evidence="1">The sequence shown here is derived from an EMBL/GenBank/DDBJ whole genome shotgun (WGS) entry which is preliminary data.</text>
</comment>
<accession>A0A2M6R9J4</accession>
<dbReference type="AlphaFoldDB" id="A0A2M6R9J4"/>
<protein>
    <submittedName>
        <fullName evidence="1">Uncharacterized protein</fullName>
    </submittedName>
</protein>
<gene>
    <name evidence="1" type="ORF">COT79_00845</name>
</gene>
<name>A0A2M6R9J4_9BACT</name>
<dbReference type="EMBL" id="PEZX01000014">
    <property type="protein sequence ID" value="PIS07157.1"/>
    <property type="molecule type" value="Genomic_DNA"/>
</dbReference>
<proteinExistence type="predicted"/>
<organism evidence="1 2">
    <name type="scientific">Candidatus Berkelbacteria bacterium CG10_big_fil_rev_8_21_14_0_10_43_14</name>
    <dbReference type="NCBI Taxonomy" id="1974515"/>
    <lineage>
        <taxon>Bacteria</taxon>
        <taxon>Candidatus Berkelbacteria</taxon>
    </lineage>
</organism>
<dbReference type="Proteomes" id="UP000231162">
    <property type="component" value="Unassembled WGS sequence"/>
</dbReference>
<sequence>MIADGLKLRGVVFDEDRTIAVCSHIARSWRTKSKALGGQISPEVIHLPCSIEYGSLDHVRYLLFIGWLSRSGKTADEVIESGARVAIREPWLLTHQGICDHSVAHYGSIMKFMVPYAETKNQRDLYLWWRECCETVERKPFNGDLRNVFLRHTSVISKDDRWRSRELIINDLCQLKGIAHKIAQLIAIWVQEVNWSKNAIKWNRIRKIPFIPVDLWCMRLVYMSGMVIGFNGDHRDRIGRLISDYLSKVCLEHDISHTDLAQGLWHIGARIHAKMPRNTKQTQYCHDRCPLHNYCTRIVNSDPVNRQRGLIGWHSAVPRSAYPYTTSIFTEPAGL</sequence>
<evidence type="ECO:0000313" key="1">
    <source>
        <dbReference type="EMBL" id="PIS07157.1"/>
    </source>
</evidence>
<evidence type="ECO:0000313" key="2">
    <source>
        <dbReference type="Proteomes" id="UP000231162"/>
    </source>
</evidence>
<reference evidence="2" key="1">
    <citation type="submission" date="2017-09" db="EMBL/GenBank/DDBJ databases">
        <title>Depth-based differentiation of microbial function through sediment-hosted aquifers and enrichment of novel symbionts in the deep terrestrial subsurface.</title>
        <authorList>
            <person name="Probst A.J."/>
            <person name="Ladd B."/>
            <person name="Jarett J.K."/>
            <person name="Geller-Mcgrath D.E."/>
            <person name="Sieber C.M.K."/>
            <person name="Emerson J.B."/>
            <person name="Anantharaman K."/>
            <person name="Thomas B.C."/>
            <person name="Malmstrom R."/>
            <person name="Stieglmeier M."/>
            <person name="Klingl A."/>
            <person name="Woyke T."/>
            <person name="Ryan C.M."/>
            <person name="Banfield J.F."/>
        </authorList>
    </citation>
    <scope>NUCLEOTIDE SEQUENCE [LARGE SCALE GENOMIC DNA]</scope>
</reference>